<evidence type="ECO:0000313" key="1">
    <source>
        <dbReference type="EMBL" id="CAG8203461.1"/>
    </source>
</evidence>
<dbReference type="AlphaFoldDB" id="A0A9W4I2B9"/>
<dbReference type="EMBL" id="CAJVNV010000444">
    <property type="protein sequence ID" value="CAG8203461.1"/>
    <property type="molecule type" value="Genomic_DNA"/>
</dbReference>
<gene>
    <name evidence="1" type="ORF">PNAL_LOCUS7563</name>
</gene>
<protein>
    <submittedName>
        <fullName evidence="1">Uncharacterized protein</fullName>
    </submittedName>
</protein>
<name>A0A9W4I2B9_PENNA</name>
<reference evidence="1" key="1">
    <citation type="submission" date="2021-07" db="EMBL/GenBank/DDBJ databases">
        <authorList>
            <person name="Branca A.L. A."/>
        </authorList>
    </citation>
    <scope>NUCLEOTIDE SEQUENCE</scope>
</reference>
<accession>A0A9W4I2B9</accession>
<comment type="caution">
    <text evidence="1">The sequence shown here is derived from an EMBL/GenBank/DDBJ whole genome shotgun (WGS) entry which is preliminary data.</text>
</comment>
<evidence type="ECO:0000313" key="2">
    <source>
        <dbReference type="Proteomes" id="UP001153461"/>
    </source>
</evidence>
<dbReference type="Proteomes" id="UP001153461">
    <property type="component" value="Unassembled WGS sequence"/>
</dbReference>
<sequence length="92" mass="10694">MALWLPSASRYAHTATMKRWSITRSLPRPDLLLHGLRVRFDTINRPSLHMNRIHLPRFFFLVLLIELPNISNISTFGQGVRVSDRDPSTLQE</sequence>
<organism evidence="1 2">
    <name type="scientific">Penicillium nalgiovense</name>
    <dbReference type="NCBI Taxonomy" id="60175"/>
    <lineage>
        <taxon>Eukaryota</taxon>
        <taxon>Fungi</taxon>
        <taxon>Dikarya</taxon>
        <taxon>Ascomycota</taxon>
        <taxon>Pezizomycotina</taxon>
        <taxon>Eurotiomycetes</taxon>
        <taxon>Eurotiomycetidae</taxon>
        <taxon>Eurotiales</taxon>
        <taxon>Aspergillaceae</taxon>
        <taxon>Penicillium</taxon>
    </lineage>
</organism>
<proteinExistence type="predicted"/>